<reference evidence="2 3" key="1">
    <citation type="submission" date="2017-01" db="EMBL/GenBank/DDBJ databases">
        <authorList>
            <person name="Mah S.A."/>
            <person name="Swanson W.J."/>
            <person name="Moy G.W."/>
            <person name="Vacquier V.D."/>
        </authorList>
    </citation>
    <scope>NUCLEOTIDE SEQUENCE [LARGE SCALE GENOMIC DNA]</scope>
    <source>
        <strain evidence="2 3">GSMNP</strain>
    </source>
</reference>
<protein>
    <recommendedName>
        <fullName evidence="4">DUF4112 domain-containing protein</fullName>
    </recommendedName>
</protein>
<sequence>MPMNIKNTIEPHCNEVNRGIPIDLKEQQKKLDSLKDLSCLMDSKYNILGLRFGLDSIVGLVPAVGDFMGLVCGFMFVLVSCSRFKLPFFLKLKMITFVVFDFLIGIVPVVGDYADILFKANLYNYNSIESFVLK</sequence>
<feature type="transmembrane region" description="Helical" evidence="1">
    <location>
        <begin position="92"/>
        <end position="111"/>
    </location>
</feature>
<proteinExistence type="predicted"/>
<keyword evidence="3" id="KW-1185">Reference proteome</keyword>
<keyword evidence="1" id="KW-1133">Transmembrane helix</keyword>
<dbReference type="AlphaFoldDB" id="A0A1R1YHY9"/>
<keyword evidence="1" id="KW-0472">Membrane</keyword>
<keyword evidence="1" id="KW-0812">Transmembrane</keyword>
<dbReference type="EMBL" id="LSSN01000015">
    <property type="protein sequence ID" value="OMJ26493.1"/>
    <property type="molecule type" value="Genomic_DNA"/>
</dbReference>
<dbReference type="PANTHER" id="PTHR35519:SF2">
    <property type="entry name" value="PH DOMAIN PROTEIN"/>
    <property type="match status" value="1"/>
</dbReference>
<comment type="caution">
    <text evidence="2">The sequence shown here is derived from an EMBL/GenBank/DDBJ whole genome shotgun (WGS) entry which is preliminary data.</text>
</comment>
<accession>A0A1R1YHY9</accession>
<dbReference type="InterPro" id="IPR025187">
    <property type="entry name" value="DUF4112"/>
</dbReference>
<evidence type="ECO:0000256" key="1">
    <source>
        <dbReference type="SAM" id="Phobius"/>
    </source>
</evidence>
<feature type="transmembrane region" description="Helical" evidence="1">
    <location>
        <begin position="57"/>
        <end position="80"/>
    </location>
</feature>
<dbReference type="Proteomes" id="UP000187283">
    <property type="component" value="Unassembled WGS sequence"/>
</dbReference>
<evidence type="ECO:0000313" key="2">
    <source>
        <dbReference type="EMBL" id="OMJ26493.1"/>
    </source>
</evidence>
<dbReference type="PANTHER" id="PTHR35519">
    <property type="entry name" value="MEMBRANE PROTEINS"/>
    <property type="match status" value="1"/>
</dbReference>
<organism evidence="2 3">
    <name type="scientific">Smittium culicis</name>
    <dbReference type="NCBI Taxonomy" id="133412"/>
    <lineage>
        <taxon>Eukaryota</taxon>
        <taxon>Fungi</taxon>
        <taxon>Fungi incertae sedis</taxon>
        <taxon>Zoopagomycota</taxon>
        <taxon>Kickxellomycotina</taxon>
        <taxon>Harpellomycetes</taxon>
        <taxon>Harpellales</taxon>
        <taxon>Legeriomycetaceae</taxon>
        <taxon>Smittium</taxon>
    </lineage>
</organism>
<evidence type="ECO:0000313" key="3">
    <source>
        <dbReference type="Proteomes" id="UP000187283"/>
    </source>
</evidence>
<dbReference type="Pfam" id="PF13430">
    <property type="entry name" value="DUF4112"/>
    <property type="match status" value="1"/>
</dbReference>
<name>A0A1R1YHY9_9FUNG</name>
<dbReference type="OrthoDB" id="2103474at2759"/>
<evidence type="ECO:0008006" key="4">
    <source>
        <dbReference type="Google" id="ProtNLM"/>
    </source>
</evidence>
<dbReference type="STRING" id="133412.A0A1R1YHY9"/>
<gene>
    <name evidence="2" type="ORF">AYI70_g127</name>
</gene>